<protein>
    <recommendedName>
        <fullName evidence="7">AN1-type domain-containing protein</fullName>
    </recommendedName>
</protein>
<dbReference type="InterPro" id="IPR057357">
    <property type="entry name" value="Znf-C2H2_ZFAND2A/B"/>
</dbReference>
<evidence type="ECO:0000256" key="3">
    <source>
        <dbReference type="ARBA" id="ARBA00022771"/>
    </source>
</evidence>
<dbReference type="GO" id="GO:0005783">
    <property type="term" value="C:endoplasmic reticulum"/>
    <property type="evidence" value="ECO:0007669"/>
    <property type="project" value="TreeGrafter"/>
</dbReference>
<keyword evidence="3 5" id="KW-0863">Zinc-finger</keyword>
<keyword evidence="1" id="KW-0479">Metal-binding</keyword>
<dbReference type="InterPro" id="IPR000058">
    <property type="entry name" value="Znf_AN1"/>
</dbReference>
<dbReference type="GO" id="GO:0008270">
    <property type="term" value="F:zinc ion binding"/>
    <property type="evidence" value="ECO:0007669"/>
    <property type="project" value="UniProtKB-KW"/>
</dbReference>
<evidence type="ECO:0000256" key="5">
    <source>
        <dbReference type="PROSITE-ProRule" id="PRU00449"/>
    </source>
</evidence>
<evidence type="ECO:0000256" key="6">
    <source>
        <dbReference type="SAM" id="MobiDB-lite"/>
    </source>
</evidence>
<gene>
    <name evidence="8" type="ORF">CU098_013102</name>
</gene>
<dbReference type="InterPro" id="IPR035896">
    <property type="entry name" value="AN1-like_Znf"/>
</dbReference>
<dbReference type="GO" id="GO:0043161">
    <property type="term" value="P:proteasome-mediated ubiquitin-dependent protein catabolic process"/>
    <property type="evidence" value="ECO:0007669"/>
    <property type="project" value="TreeGrafter"/>
</dbReference>
<reference evidence="8 9" key="1">
    <citation type="journal article" date="2018" name="G3 (Bethesda)">
        <title>Phylogenetic and Phylogenomic Definition of Rhizopus Species.</title>
        <authorList>
            <person name="Gryganskyi A.P."/>
            <person name="Golan J."/>
            <person name="Dolatabadi S."/>
            <person name="Mondo S."/>
            <person name="Robb S."/>
            <person name="Idnurm A."/>
            <person name="Muszewska A."/>
            <person name="Steczkiewicz K."/>
            <person name="Masonjones S."/>
            <person name="Liao H.L."/>
            <person name="Gajdeczka M.T."/>
            <person name="Anike F."/>
            <person name="Vuek A."/>
            <person name="Anishchenko I.M."/>
            <person name="Voigt K."/>
            <person name="de Hoog G.S."/>
            <person name="Smith M.E."/>
            <person name="Heitman J."/>
            <person name="Vilgalys R."/>
            <person name="Stajich J.E."/>
        </authorList>
    </citation>
    <scope>NUCLEOTIDE SEQUENCE [LARGE SCALE GENOMIC DNA]</scope>
    <source>
        <strain evidence="8 9">LSU 92-RS-03</strain>
    </source>
</reference>
<evidence type="ECO:0000256" key="4">
    <source>
        <dbReference type="ARBA" id="ARBA00022833"/>
    </source>
</evidence>
<evidence type="ECO:0000256" key="2">
    <source>
        <dbReference type="ARBA" id="ARBA00022737"/>
    </source>
</evidence>
<feature type="domain" description="AN1-type" evidence="7">
    <location>
        <begin position="4"/>
        <end position="52"/>
    </location>
</feature>
<feature type="region of interest" description="Disordered" evidence="6">
    <location>
        <begin position="132"/>
        <end position="174"/>
    </location>
</feature>
<dbReference type="Gene3D" id="4.10.1110.10">
    <property type="entry name" value="AN1-like Zinc finger"/>
    <property type="match status" value="2"/>
</dbReference>
<evidence type="ECO:0000259" key="7">
    <source>
        <dbReference type="PROSITE" id="PS51039"/>
    </source>
</evidence>
<organism evidence="8 9">
    <name type="scientific">Rhizopus stolonifer</name>
    <name type="common">Rhizopus nigricans</name>
    <dbReference type="NCBI Taxonomy" id="4846"/>
    <lineage>
        <taxon>Eukaryota</taxon>
        <taxon>Fungi</taxon>
        <taxon>Fungi incertae sedis</taxon>
        <taxon>Mucoromycota</taxon>
        <taxon>Mucoromycotina</taxon>
        <taxon>Mucoromycetes</taxon>
        <taxon>Mucorales</taxon>
        <taxon>Mucorineae</taxon>
        <taxon>Rhizopodaceae</taxon>
        <taxon>Rhizopus</taxon>
    </lineage>
</organism>
<dbReference type="PANTHER" id="PTHR14677:SF20">
    <property type="entry name" value="ZINC FINGER AN1-TYPE CONTAINING 2A-RELATED"/>
    <property type="match status" value="1"/>
</dbReference>
<proteinExistence type="predicted"/>
<dbReference type="PROSITE" id="PS51039">
    <property type="entry name" value="ZF_AN1"/>
    <property type="match status" value="2"/>
</dbReference>
<feature type="compositionally biased region" description="Basic and acidic residues" evidence="6">
    <location>
        <begin position="148"/>
        <end position="174"/>
    </location>
</feature>
<dbReference type="Pfam" id="PF01428">
    <property type="entry name" value="zf-AN1"/>
    <property type="match status" value="2"/>
</dbReference>
<dbReference type="SMART" id="SM00154">
    <property type="entry name" value="ZnF_AN1"/>
    <property type="match status" value="2"/>
</dbReference>
<keyword evidence="2" id="KW-0677">Repeat</keyword>
<dbReference type="Proteomes" id="UP000253551">
    <property type="component" value="Unassembled WGS sequence"/>
</dbReference>
<dbReference type="GO" id="GO:0045047">
    <property type="term" value="P:protein targeting to ER"/>
    <property type="evidence" value="ECO:0007669"/>
    <property type="project" value="TreeGrafter"/>
</dbReference>
<keyword evidence="4" id="KW-0862">Zinc</keyword>
<dbReference type="OrthoDB" id="431929at2759"/>
<dbReference type="PANTHER" id="PTHR14677">
    <property type="entry name" value="ARSENITE INDUCUBLE RNA ASSOCIATED PROTEIN AIP-1-RELATED"/>
    <property type="match status" value="1"/>
</dbReference>
<dbReference type="EMBL" id="PJQM01000202">
    <property type="protein sequence ID" value="RCI06225.1"/>
    <property type="molecule type" value="Genomic_DNA"/>
</dbReference>
<feature type="domain" description="AN1-type" evidence="7">
    <location>
        <begin position="91"/>
        <end position="139"/>
    </location>
</feature>
<sequence>MEFPELGKRCTAEACNLYDFLPYTCVNCKKVFCQDHFKLQAHHCPSLNDPSFDIRVPICPICEKPVPSKRGVDPNIRMNDHIQSNCSDLEPRHDNTCRKKGCTTKMLVPMQCPECGLSYCVKHRLAVDHQCQGKTSTKKKPVPNKSVDTSRAEMERQRRERVNAANRRKEEIDRLQSRLKQGKITEHEQIQLAKLMSVKDEKNGKCIVS</sequence>
<evidence type="ECO:0000313" key="9">
    <source>
        <dbReference type="Proteomes" id="UP000253551"/>
    </source>
</evidence>
<evidence type="ECO:0000256" key="1">
    <source>
        <dbReference type="ARBA" id="ARBA00022723"/>
    </source>
</evidence>
<evidence type="ECO:0000313" key="8">
    <source>
        <dbReference type="EMBL" id="RCI06225.1"/>
    </source>
</evidence>
<name>A0A367KVL1_RHIST</name>
<dbReference type="AlphaFoldDB" id="A0A367KVL1"/>
<accession>A0A367KVL1</accession>
<keyword evidence="9" id="KW-1185">Reference proteome</keyword>
<dbReference type="STRING" id="4846.A0A367KVL1"/>
<comment type="caution">
    <text evidence="8">The sequence shown here is derived from an EMBL/GenBank/DDBJ whole genome shotgun (WGS) entry which is preliminary data.</text>
</comment>
<dbReference type="SUPFAM" id="SSF118310">
    <property type="entry name" value="AN1-like Zinc finger"/>
    <property type="match status" value="2"/>
</dbReference>
<dbReference type="Pfam" id="PF25403">
    <property type="entry name" value="zf-C2H2_ZFAND2"/>
    <property type="match status" value="1"/>
</dbReference>